<dbReference type="EMBL" id="BAABHD010000002">
    <property type="protein sequence ID" value="GAA4446733.1"/>
    <property type="molecule type" value="Genomic_DNA"/>
</dbReference>
<protein>
    <recommendedName>
        <fullName evidence="8">Short-chain dehydrogenase</fullName>
    </recommendedName>
</protein>
<dbReference type="RefSeq" id="WP_345239770.1">
    <property type="nucleotide sequence ID" value="NZ_BAABHD010000002.1"/>
</dbReference>
<dbReference type="CDD" id="cd05233">
    <property type="entry name" value="SDR_c"/>
    <property type="match status" value="1"/>
</dbReference>
<dbReference type="InterPro" id="IPR002347">
    <property type="entry name" value="SDR_fam"/>
</dbReference>
<comment type="caution">
    <text evidence="6">The sequence shown here is derived from an EMBL/GenBank/DDBJ whole genome shotgun (WGS) entry which is preliminary data.</text>
</comment>
<comment type="similarity">
    <text evidence="1 3">Belongs to the short-chain dehydrogenases/reductases (SDR) family.</text>
</comment>
<keyword evidence="7" id="KW-1185">Reference proteome</keyword>
<evidence type="ECO:0000313" key="7">
    <source>
        <dbReference type="Proteomes" id="UP001501175"/>
    </source>
</evidence>
<dbReference type="SUPFAM" id="SSF51735">
    <property type="entry name" value="NAD(P)-binding Rossmann-fold domains"/>
    <property type="match status" value="1"/>
</dbReference>
<evidence type="ECO:0000256" key="5">
    <source>
        <dbReference type="SAM" id="Phobius"/>
    </source>
</evidence>
<evidence type="ECO:0000256" key="4">
    <source>
        <dbReference type="SAM" id="MobiDB-lite"/>
    </source>
</evidence>
<dbReference type="PANTHER" id="PTHR42901">
    <property type="entry name" value="ALCOHOL DEHYDROGENASE"/>
    <property type="match status" value="1"/>
</dbReference>
<dbReference type="Pfam" id="PF00106">
    <property type="entry name" value="adh_short"/>
    <property type="match status" value="1"/>
</dbReference>
<evidence type="ECO:0000313" key="6">
    <source>
        <dbReference type="EMBL" id="GAA4446733.1"/>
    </source>
</evidence>
<feature type="compositionally biased region" description="Basic and acidic residues" evidence="4">
    <location>
        <begin position="364"/>
        <end position="373"/>
    </location>
</feature>
<dbReference type="Gene3D" id="1.20.120.20">
    <property type="entry name" value="Apolipoprotein"/>
    <property type="match status" value="1"/>
</dbReference>
<gene>
    <name evidence="6" type="ORF">GCM10023189_02210</name>
</gene>
<dbReference type="Proteomes" id="UP001501175">
    <property type="component" value="Unassembled WGS sequence"/>
</dbReference>
<proteinExistence type="inferred from homology"/>
<reference evidence="7" key="1">
    <citation type="journal article" date="2019" name="Int. J. Syst. Evol. Microbiol.">
        <title>The Global Catalogue of Microorganisms (GCM) 10K type strain sequencing project: providing services to taxonomists for standard genome sequencing and annotation.</title>
        <authorList>
            <consortium name="The Broad Institute Genomics Platform"/>
            <consortium name="The Broad Institute Genome Sequencing Center for Infectious Disease"/>
            <person name="Wu L."/>
            <person name="Ma J."/>
        </authorList>
    </citation>
    <scope>NUCLEOTIDE SEQUENCE [LARGE SCALE GENOMIC DNA]</scope>
    <source>
        <strain evidence="7">JCM 17927</strain>
    </source>
</reference>
<feature type="transmembrane region" description="Helical" evidence="5">
    <location>
        <begin position="277"/>
        <end position="297"/>
    </location>
</feature>
<evidence type="ECO:0000256" key="3">
    <source>
        <dbReference type="RuleBase" id="RU000363"/>
    </source>
</evidence>
<organism evidence="6 7">
    <name type="scientific">Nibrella saemangeumensis</name>
    <dbReference type="NCBI Taxonomy" id="1084526"/>
    <lineage>
        <taxon>Bacteria</taxon>
        <taxon>Pseudomonadati</taxon>
        <taxon>Bacteroidota</taxon>
        <taxon>Cytophagia</taxon>
        <taxon>Cytophagales</taxon>
        <taxon>Spirosomataceae</taxon>
        <taxon>Nibrella</taxon>
    </lineage>
</organism>
<keyword evidence="5" id="KW-0472">Membrane</keyword>
<keyword evidence="5" id="KW-0812">Transmembrane</keyword>
<evidence type="ECO:0000256" key="1">
    <source>
        <dbReference type="ARBA" id="ARBA00006484"/>
    </source>
</evidence>
<keyword evidence="2" id="KW-0560">Oxidoreductase</keyword>
<dbReference type="InterPro" id="IPR036291">
    <property type="entry name" value="NAD(P)-bd_dom_sf"/>
</dbReference>
<name>A0ABP8MBJ8_9BACT</name>
<sequence>MNTETEKTALITGASSGIGRELTKLFAQDGYNLILVARSEDNMQQFADELKQSHGVQQVTVIDKDLSKENAAQELYDEINEQNLTVNVLVNDAGVGLHGMFATETNWEQESAMIHLNTVTLTHLTKLFLRDMVIRNEGRILNVASLLSIMPSPLMAVYAGTKAYVYNFSQSLVNELKDTNVTITALLPNATDTDFFNKAGAENTKVTENLDDPAMVAKDAYKALMKGESKVIPGGLGNKSYEVMAHLLPEEALAGMMRKNMEPKDEELDGSSKKSSLAWGIGAAAAILVGIAAIAVYNNASAYDRARYRYKFAKAKYKTKNAFASAKDKVSDAWSDTKHKVADTWSATKDDAQDTWASSKHKAKDNWSKEKAQDTWSSTKHGTKDAWSNVKDAVANALS</sequence>
<evidence type="ECO:0000256" key="2">
    <source>
        <dbReference type="ARBA" id="ARBA00023002"/>
    </source>
</evidence>
<accession>A0ABP8MBJ8</accession>
<dbReference type="PRINTS" id="PR00080">
    <property type="entry name" value="SDRFAMILY"/>
</dbReference>
<keyword evidence="5" id="KW-1133">Transmembrane helix</keyword>
<evidence type="ECO:0008006" key="8">
    <source>
        <dbReference type="Google" id="ProtNLM"/>
    </source>
</evidence>
<dbReference type="Gene3D" id="3.40.50.720">
    <property type="entry name" value="NAD(P)-binding Rossmann-like Domain"/>
    <property type="match status" value="1"/>
</dbReference>
<dbReference type="PRINTS" id="PR00081">
    <property type="entry name" value="GDHRDH"/>
</dbReference>
<dbReference type="PANTHER" id="PTHR42901:SF1">
    <property type="entry name" value="ALCOHOL DEHYDROGENASE"/>
    <property type="match status" value="1"/>
</dbReference>
<feature type="region of interest" description="Disordered" evidence="4">
    <location>
        <begin position="352"/>
        <end position="399"/>
    </location>
</feature>